<dbReference type="Proteomes" id="UP000272100">
    <property type="component" value="Segment"/>
</dbReference>
<dbReference type="InterPro" id="IPR021845">
    <property type="entry name" value="DUF3440"/>
</dbReference>
<evidence type="ECO:0000313" key="3">
    <source>
        <dbReference type="Proteomes" id="UP000272100"/>
    </source>
</evidence>
<reference evidence="2 3" key="1">
    <citation type="submission" date="2018-09" db="EMBL/GenBank/DDBJ databases">
        <title>A comparative genomics approach for identifying host-range determinants of bacteriophages infecting Streptococcus thermophilus.</title>
        <authorList>
            <person name="Szymczak P."/>
            <person name="Rau M.H."/>
            <person name="Monteiro J.M."/>
            <person name="de Pinho M.G."/>
            <person name="Filipe S.R."/>
            <person name="Vogensen F.K."/>
            <person name="Zeidan A."/>
            <person name="Janzen T."/>
        </authorList>
    </citation>
    <scope>NUCLEOTIDE SEQUENCE [LARGE SCALE GENOMIC DNA]</scope>
</reference>
<dbReference type="Pfam" id="PF11922">
    <property type="entry name" value="DUF3440"/>
    <property type="match status" value="1"/>
</dbReference>
<evidence type="ECO:0000259" key="1">
    <source>
        <dbReference type="Pfam" id="PF01507"/>
    </source>
</evidence>
<protein>
    <submittedName>
        <fullName evidence="2">IbrA</fullName>
    </submittedName>
</protein>
<dbReference type="GO" id="GO:0003824">
    <property type="term" value="F:catalytic activity"/>
    <property type="evidence" value="ECO:0007669"/>
    <property type="project" value="InterPro"/>
</dbReference>
<keyword evidence="3" id="KW-1185">Reference proteome</keyword>
<dbReference type="CDD" id="cd23947">
    <property type="entry name" value="PAPS_reductase-like_YbdN"/>
    <property type="match status" value="1"/>
</dbReference>
<dbReference type="PANTHER" id="PTHR30083">
    <property type="entry name" value="TRANSCRIPTIONAL REGULATOR-RELATED"/>
    <property type="match status" value="1"/>
</dbReference>
<sequence length="432" mass="51024">MKKLSDKNVYEAALERVKYVFDEFDNIYVSFSGGKDSGVCTHLFCEEARRRGRKIGLMFIDIEAHYQFTVNYAKSMFDKYKDVIIPFWICLPMETDNSLSYSEMTWAWWENDKKDVWVRPMPTMDYVINVDNNPIDYYEYKMTFEEFVPKFGSWFGKGEKTACIVGIRTQESLNRWRAITNDHKSTYKGNHWSTQVDDNVYNFYPIYDWRTEDIWTFYGKTGKEYNEFYDLMYKAGISIHKMRIDEPFGDTAKAGLNMFKVLEPKTWGKVVNRVSGANFGNIYAGKKIMSSRYQLPQGHTWKSFTEFLLNTLPHDASEHYREKFNKFIDWWTKNGSGMVEKDIELLELHYGDKIERTHTLSTRGNKDKEVVRFKSVVDTIPELDSKMDVLTWKRMAMCIIKNDYFCKSLGFGLSVSQIKKRNATIKKYQNLL</sequence>
<organism evidence="2 3">
    <name type="scientific">Streptococcus phage CHPC1148</name>
    <dbReference type="NCBI Taxonomy" id="2365028"/>
    <lineage>
        <taxon>Viruses</taxon>
        <taxon>Duplodnaviria</taxon>
        <taxon>Heunggongvirae</taxon>
        <taxon>Uroviricota</taxon>
        <taxon>Caudoviricetes</taxon>
        <taxon>Aliceevansviridae</taxon>
        <taxon>Moineauvirus</taxon>
        <taxon>Moineauvirus CHPC1148</taxon>
    </lineage>
</organism>
<gene>
    <name evidence="2" type="ORF">CHPC1148_0027</name>
</gene>
<dbReference type="SUPFAM" id="SSF52402">
    <property type="entry name" value="Adenine nucleotide alpha hydrolases-like"/>
    <property type="match status" value="1"/>
</dbReference>
<dbReference type="InterPro" id="IPR002500">
    <property type="entry name" value="PAPS_reduct_dom"/>
</dbReference>
<dbReference type="Gene3D" id="3.40.50.620">
    <property type="entry name" value="HUPs"/>
    <property type="match status" value="1"/>
</dbReference>
<dbReference type="InterPro" id="IPR014729">
    <property type="entry name" value="Rossmann-like_a/b/a_fold"/>
</dbReference>
<name>A0A3G8FB53_9CAUD</name>
<dbReference type="EMBL" id="MH937506">
    <property type="protein sequence ID" value="AZF92014.1"/>
    <property type="molecule type" value="Genomic_DNA"/>
</dbReference>
<evidence type="ECO:0000313" key="2">
    <source>
        <dbReference type="EMBL" id="AZF92014.1"/>
    </source>
</evidence>
<proteinExistence type="predicted"/>
<dbReference type="Pfam" id="PF01507">
    <property type="entry name" value="PAPS_reduct"/>
    <property type="match status" value="1"/>
</dbReference>
<feature type="domain" description="Phosphoadenosine phosphosulphate reductase" evidence="1">
    <location>
        <begin position="27"/>
        <end position="233"/>
    </location>
</feature>
<dbReference type="PANTHER" id="PTHR30083:SF0">
    <property type="entry name" value="3'-PHOSPHOADENOSINE 5'-PHOSPHOSULFATE SULFOTRANSFERASE (PAPS REDUCTASE)_FAD SYNTHETASE"/>
    <property type="match status" value="1"/>
</dbReference>
<accession>A0A3G8FB53</accession>
<dbReference type="GO" id="GO:0071453">
    <property type="term" value="P:cellular response to oxygen levels"/>
    <property type="evidence" value="ECO:0007669"/>
    <property type="project" value="TreeGrafter"/>
</dbReference>